<evidence type="ECO:0000256" key="1">
    <source>
        <dbReference type="ARBA" id="ARBA00004651"/>
    </source>
</evidence>
<protein>
    <submittedName>
        <fullName evidence="13">Sodium/proton antiporter, CPA1 family</fullName>
    </submittedName>
</protein>
<proteinExistence type="inferred from homology"/>
<dbReference type="PANTHER" id="PTHR10110">
    <property type="entry name" value="SODIUM/HYDROGEN EXCHANGER"/>
    <property type="match status" value="1"/>
</dbReference>
<evidence type="ECO:0000256" key="6">
    <source>
        <dbReference type="ARBA" id="ARBA00023053"/>
    </source>
</evidence>
<dbReference type="EMBL" id="FNOK01000003">
    <property type="protein sequence ID" value="SDW41677.1"/>
    <property type="molecule type" value="Genomic_DNA"/>
</dbReference>
<evidence type="ECO:0000313" key="13">
    <source>
        <dbReference type="EMBL" id="SDW41677.1"/>
    </source>
</evidence>
<feature type="transmembrane region" description="Helical" evidence="10">
    <location>
        <begin position="115"/>
        <end position="137"/>
    </location>
</feature>
<dbReference type="InterPro" id="IPR006153">
    <property type="entry name" value="Cation/H_exchanger_TM"/>
</dbReference>
<evidence type="ECO:0000256" key="7">
    <source>
        <dbReference type="ARBA" id="ARBA00023065"/>
    </source>
</evidence>
<evidence type="ECO:0000256" key="4">
    <source>
        <dbReference type="ARBA" id="ARBA00022692"/>
    </source>
</evidence>
<keyword evidence="5 10" id="KW-1133">Transmembrane helix</keyword>
<dbReference type="GO" id="GO:0098719">
    <property type="term" value="P:sodium ion import across plasma membrane"/>
    <property type="evidence" value="ECO:0007669"/>
    <property type="project" value="TreeGrafter"/>
</dbReference>
<keyword evidence="3 10" id="KW-1003">Cell membrane</keyword>
<dbReference type="AlphaFoldDB" id="A0A1H2TD27"/>
<gene>
    <name evidence="13" type="ORF">SAMN05216215_100360</name>
</gene>
<dbReference type="NCBIfam" id="TIGR00831">
    <property type="entry name" value="a_cpa1"/>
    <property type="match status" value="1"/>
</dbReference>
<feature type="transmembrane region" description="Helical" evidence="10">
    <location>
        <begin position="328"/>
        <end position="355"/>
    </location>
</feature>
<dbReference type="GO" id="GO:0051453">
    <property type="term" value="P:regulation of intracellular pH"/>
    <property type="evidence" value="ECO:0007669"/>
    <property type="project" value="TreeGrafter"/>
</dbReference>
<evidence type="ECO:0000256" key="2">
    <source>
        <dbReference type="ARBA" id="ARBA00022448"/>
    </source>
</evidence>
<feature type="transmembrane region" description="Helical" evidence="10">
    <location>
        <begin position="243"/>
        <end position="260"/>
    </location>
</feature>
<dbReference type="STRING" id="418495.SAMN05216215_100360"/>
<keyword evidence="9 10" id="KW-0739">Sodium transport</keyword>
<feature type="transmembrane region" description="Helical" evidence="10">
    <location>
        <begin position="295"/>
        <end position="316"/>
    </location>
</feature>
<dbReference type="GO" id="GO:0015385">
    <property type="term" value="F:sodium:proton antiporter activity"/>
    <property type="evidence" value="ECO:0007669"/>
    <property type="project" value="InterPro"/>
</dbReference>
<feature type="transmembrane region" description="Helical" evidence="10">
    <location>
        <begin position="405"/>
        <end position="428"/>
    </location>
</feature>
<evidence type="ECO:0000256" key="5">
    <source>
        <dbReference type="ARBA" id="ARBA00022989"/>
    </source>
</evidence>
<dbReference type="InterPro" id="IPR004705">
    <property type="entry name" value="Cation/H_exchanger_CPA1_bac"/>
</dbReference>
<comment type="similarity">
    <text evidence="10">Belongs to the monovalent cation:proton antiporter 1 (CPA1) transporter (TC 2.A.36) family.</text>
</comment>
<comment type="subcellular location">
    <subcellularLocation>
        <location evidence="1 10">Cell membrane</location>
        <topology evidence="1 10">Multi-pass membrane protein</topology>
    </subcellularLocation>
</comment>
<dbReference type="GO" id="GO:0015386">
    <property type="term" value="F:potassium:proton antiporter activity"/>
    <property type="evidence" value="ECO:0007669"/>
    <property type="project" value="TreeGrafter"/>
</dbReference>
<dbReference type="Pfam" id="PF00999">
    <property type="entry name" value="Na_H_Exchanger"/>
    <property type="match status" value="1"/>
</dbReference>
<organism evidence="13 14">
    <name type="scientific">Saccharopolyspora shandongensis</name>
    <dbReference type="NCBI Taxonomy" id="418495"/>
    <lineage>
        <taxon>Bacteria</taxon>
        <taxon>Bacillati</taxon>
        <taxon>Actinomycetota</taxon>
        <taxon>Actinomycetes</taxon>
        <taxon>Pseudonocardiales</taxon>
        <taxon>Pseudonocardiaceae</taxon>
        <taxon>Saccharopolyspora</taxon>
    </lineage>
</organism>
<feature type="domain" description="Cation/H+ exchanger transmembrane" evidence="12">
    <location>
        <begin position="46"/>
        <end position="427"/>
    </location>
</feature>
<dbReference type="PANTHER" id="PTHR10110:SF86">
    <property type="entry name" value="SODIUM_HYDROGEN EXCHANGER 7"/>
    <property type="match status" value="1"/>
</dbReference>
<evidence type="ECO:0000256" key="11">
    <source>
        <dbReference type="SAM" id="Coils"/>
    </source>
</evidence>
<name>A0A1H2TD27_9PSEU</name>
<evidence type="ECO:0000256" key="8">
    <source>
        <dbReference type="ARBA" id="ARBA00023136"/>
    </source>
</evidence>
<keyword evidence="6 10" id="KW-0915">Sodium</keyword>
<comment type="caution">
    <text evidence="10">Lacks conserved residue(s) required for the propagation of feature annotation.</text>
</comment>
<keyword evidence="2 10" id="KW-0813">Transport</keyword>
<evidence type="ECO:0000313" key="14">
    <source>
        <dbReference type="Proteomes" id="UP000199529"/>
    </source>
</evidence>
<evidence type="ECO:0000256" key="3">
    <source>
        <dbReference type="ARBA" id="ARBA00022475"/>
    </source>
</evidence>
<evidence type="ECO:0000256" key="10">
    <source>
        <dbReference type="RuleBase" id="RU366002"/>
    </source>
</evidence>
<keyword evidence="4 10" id="KW-0812">Transmembrane</keyword>
<feature type="transmembrane region" description="Helical" evidence="10">
    <location>
        <begin position="375"/>
        <end position="393"/>
    </location>
</feature>
<keyword evidence="8 10" id="KW-0472">Membrane</keyword>
<keyword evidence="10" id="KW-0050">Antiport</keyword>
<feature type="transmembrane region" description="Helical" evidence="10">
    <location>
        <begin position="86"/>
        <end position="103"/>
    </location>
</feature>
<dbReference type="GO" id="GO:0005886">
    <property type="term" value="C:plasma membrane"/>
    <property type="evidence" value="ECO:0007669"/>
    <property type="project" value="UniProtKB-SubCell"/>
</dbReference>
<dbReference type="Proteomes" id="UP000199529">
    <property type="component" value="Unassembled WGS sequence"/>
</dbReference>
<dbReference type="Gene3D" id="6.10.140.1330">
    <property type="match status" value="1"/>
</dbReference>
<evidence type="ECO:0000259" key="12">
    <source>
        <dbReference type="Pfam" id="PF00999"/>
    </source>
</evidence>
<feature type="transmembrane region" description="Helical" evidence="10">
    <location>
        <begin position="60"/>
        <end position="80"/>
    </location>
</feature>
<dbReference type="InterPro" id="IPR018422">
    <property type="entry name" value="Cation/H_exchanger_CPA1"/>
</dbReference>
<evidence type="ECO:0000256" key="9">
    <source>
        <dbReference type="ARBA" id="ARBA00023201"/>
    </source>
</evidence>
<feature type="coiled-coil region" evidence="11">
    <location>
        <begin position="436"/>
        <end position="466"/>
    </location>
</feature>
<keyword evidence="14" id="KW-1185">Reference proteome</keyword>
<sequence length="553" mass="59082">MRKRGVCGSKDNVLSNVSHRLRIPQAPSTGDSMHDLPALMALLAGALAVTAVSRRTGISAPLALVVVGLAVSSIPGVPDYTIDPDLVLLVILPPLLYSAALNSSTIGIRANLRPIGLLAFGLVLFSTAVAGVLAWWLVPGMPLGVALVLGAVIAPPDAVAATSIGRRLGLPRKIMTVLSGESLVNDATALTAYRVAVAAVIGTGYSLLAGVGLFLLAAVGGAVIGYAIGWVVHRVRRLLRDDMLESAVGLIVPFFAYLVAEEVHASGVLAVVVAGLYLGHRAPSGSAATRLQDRAVWNAADTLLEAVVFALIGLQLRSVLESVSTDFGPLVVAGLVLTAGMVLARGAWVFLVMYLPEFLRRRNPDWRHKVIVSWAGMRGVVSLAAASAIPTATLAGEPFPHRNEVLFLTFFVTLATLLLHGTTLPWLIGLLGVRGTEDYTDALAEAEAQHNAARAAQERLDELTAEAEPPGDVAERLRRAAQQRSNRAWERLGRSADEVGESPTAAYRRLRGEMLAAERTVFVQFRDDRRIDDEVLRRVMHQLDLEELWLSRD</sequence>
<keyword evidence="7 10" id="KW-0406">Ion transport</keyword>
<feature type="transmembrane region" description="Helical" evidence="10">
    <location>
        <begin position="266"/>
        <end position="283"/>
    </location>
</feature>
<keyword evidence="11" id="KW-0175">Coiled coil</keyword>
<feature type="transmembrane region" description="Helical" evidence="10">
    <location>
        <begin position="207"/>
        <end position="231"/>
    </location>
</feature>
<comment type="function">
    <text evidence="10">Na(+)/H(+) antiporter that extrudes sodium in exchange for external protons.</text>
</comment>
<reference evidence="14" key="1">
    <citation type="submission" date="2016-10" db="EMBL/GenBank/DDBJ databases">
        <authorList>
            <person name="Varghese N."/>
            <person name="Submissions S."/>
        </authorList>
    </citation>
    <scope>NUCLEOTIDE SEQUENCE [LARGE SCALE GENOMIC DNA]</scope>
    <source>
        <strain evidence="14">CGMCC 4.3530</strain>
    </source>
</reference>
<accession>A0A1H2TD27</accession>